<evidence type="ECO:0000313" key="3">
    <source>
        <dbReference type="Proteomes" id="UP000465304"/>
    </source>
</evidence>
<dbReference type="InterPro" id="IPR058714">
    <property type="entry name" value="LpqS"/>
</dbReference>
<reference evidence="2 3" key="1">
    <citation type="journal article" date="2019" name="Emerg. Microbes Infect.">
        <title>Comprehensive subspecies identification of 175 nontuberculous mycobacteria species based on 7547 genomic profiles.</title>
        <authorList>
            <person name="Matsumoto Y."/>
            <person name="Kinjo T."/>
            <person name="Motooka D."/>
            <person name="Nabeya D."/>
            <person name="Jung N."/>
            <person name="Uechi K."/>
            <person name="Horii T."/>
            <person name="Iida T."/>
            <person name="Fujita J."/>
            <person name="Nakamura S."/>
        </authorList>
    </citation>
    <scope>NUCLEOTIDE SEQUENCE [LARGE SCALE GENOMIC DNA]</scope>
    <source>
        <strain evidence="2 3">JCM 30996</strain>
    </source>
</reference>
<keyword evidence="1" id="KW-1133">Transmembrane helix</keyword>
<sequence>MGYWQRRRAVVALLLAFWVVVIGAEWALPGLEPHPPHAPHPIVADSTAHLAPDPVDHSHISSGSTPRAPDTFAEAVLPRGTTALVALGLVAAVAAAATLWQQAALATIRGPPRRVAVNMTGRATLTRLCIARR</sequence>
<dbReference type="EMBL" id="BLLB01000002">
    <property type="protein sequence ID" value="GFH00301.1"/>
    <property type="molecule type" value="Genomic_DNA"/>
</dbReference>
<evidence type="ECO:0000256" key="1">
    <source>
        <dbReference type="SAM" id="Phobius"/>
    </source>
</evidence>
<proteinExistence type="predicted"/>
<organism evidence="2 3">
    <name type="scientific">Mycolicibacterium hippocampi</name>
    <dbReference type="NCBI Taxonomy" id="659824"/>
    <lineage>
        <taxon>Bacteria</taxon>
        <taxon>Bacillati</taxon>
        <taxon>Actinomycetota</taxon>
        <taxon>Actinomycetes</taxon>
        <taxon>Mycobacteriales</taxon>
        <taxon>Mycobacteriaceae</taxon>
        <taxon>Mycolicibacterium</taxon>
    </lineage>
</organism>
<keyword evidence="1" id="KW-0812">Transmembrane</keyword>
<dbReference type="Pfam" id="PF26327">
    <property type="entry name" value="LpqS"/>
    <property type="match status" value="1"/>
</dbReference>
<evidence type="ECO:0008006" key="4">
    <source>
        <dbReference type="Google" id="ProtNLM"/>
    </source>
</evidence>
<keyword evidence="1" id="KW-0472">Membrane</keyword>
<gene>
    <name evidence="2" type="ORF">MHIP_07840</name>
</gene>
<feature type="transmembrane region" description="Helical" evidence="1">
    <location>
        <begin position="81"/>
        <end position="100"/>
    </location>
</feature>
<accession>A0A7I9ZGZ5</accession>
<dbReference type="AlphaFoldDB" id="A0A7I9ZGZ5"/>
<protein>
    <recommendedName>
        <fullName evidence="4">Lipoprotein LpqS</fullName>
    </recommendedName>
</protein>
<evidence type="ECO:0000313" key="2">
    <source>
        <dbReference type="EMBL" id="GFH00301.1"/>
    </source>
</evidence>
<name>A0A7I9ZGZ5_9MYCO</name>
<dbReference type="Proteomes" id="UP000465304">
    <property type="component" value="Unassembled WGS sequence"/>
</dbReference>
<comment type="caution">
    <text evidence="2">The sequence shown here is derived from an EMBL/GenBank/DDBJ whole genome shotgun (WGS) entry which is preliminary data.</text>
</comment>
<keyword evidence="3" id="KW-1185">Reference proteome</keyword>